<dbReference type="SUPFAM" id="SSF50346">
    <property type="entry name" value="PRC-barrel domain"/>
    <property type="match status" value="1"/>
</dbReference>
<dbReference type="PANTHER" id="PTHR33692:SF1">
    <property type="entry name" value="RIBOSOME MATURATION FACTOR RIMM"/>
    <property type="match status" value="1"/>
</dbReference>
<dbReference type="GO" id="GO:0043022">
    <property type="term" value="F:ribosome binding"/>
    <property type="evidence" value="ECO:0007669"/>
    <property type="project" value="InterPro"/>
</dbReference>
<feature type="domain" description="Ribosome maturation factor RimM PRC barrel" evidence="7">
    <location>
        <begin position="96"/>
        <end position="163"/>
    </location>
</feature>
<dbReference type="Gene3D" id="2.40.30.60">
    <property type="entry name" value="RimM"/>
    <property type="match status" value="1"/>
</dbReference>
<dbReference type="GO" id="GO:0006364">
    <property type="term" value="P:rRNA processing"/>
    <property type="evidence" value="ECO:0007669"/>
    <property type="project" value="UniProtKB-UniRule"/>
</dbReference>
<dbReference type="AlphaFoldDB" id="A0A1I1FZC6"/>
<accession>A0A1I1FZC6</accession>
<keyword evidence="4 5" id="KW-0143">Chaperone</keyword>
<evidence type="ECO:0000256" key="5">
    <source>
        <dbReference type="HAMAP-Rule" id="MF_00014"/>
    </source>
</evidence>
<evidence type="ECO:0000259" key="6">
    <source>
        <dbReference type="Pfam" id="PF01782"/>
    </source>
</evidence>
<proteinExistence type="inferred from homology"/>
<dbReference type="HAMAP" id="MF_00014">
    <property type="entry name" value="Ribosome_mat_RimM"/>
    <property type="match status" value="1"/>
</dbReference>
<evidence type="ECO:0000256" key="3">
    <source>
        <dbReference type="ARBA" id="ARBA00022552"/>
    </source>
</evidence>
<reference evidence="8 9" key="1">
    <citation type="submission" date="2016-10" db="EMBL/GenBank/DDBJ databases">
        <authorList>
            <person name="de Groot N.N."/>
        </authorList>
    </citation>
    <scope>NUCLEOTIDE SEQUENCE [LARGE SCALE GENOMIC DNA]</scope>
    <source>
        <strain evidence="8 9">AR67</strain>
    </source>
</reference>
<dbReference type="Pfam" id="PF01782">
    <property type="entry name" value="RimM"/>
    <property type="match status" value="1"/>
</dbReference>
<dbReference type="OrthoDB" id="9810331at2"/>
<comment type="subcellular location">
    <subcellularLocation>
        <location evidence="5">Cytoplasm</location>
    </subcellularLocation>
</comment>
<feature type="domain" description="RimM N-terminal" evidence="6">
    <location>
        <begin position="7"/>
        <end position="85"/>
    </location>
</feature>
<sequence length="172" mass="19314">MNKLLEAGKIVSVFGLKGEVKVQPWCDTPDFLCEFDTLYYKSGTPVEVERARVQKNIVVMKIKGVDSVEEAQKIRNRVLYLDREDVELGEDTYFVQDLIGLKVIDLNSGREYGVLTEVSETGANDVYHIKSESGKMYYIPAIPSVIAETDVEGGVMKITPLEGLFDDAEEIR</sequence>
<dbReference type="InterPro" id="IPR002676">
    <property type="entry name" value="RimM_N"/>
</dbReference>
<keyword evidence="2 5" id="KW-0690">Ribosome biogenesis</keyword>
<evidence type="ECO:0000313" key="9">
    <source>
        <dbReference type="Proteomes" id="UP000182192"/>
    </source>
</evidence>
<name>A0A1I1FZC6_RUMAL</name>
<organism evidence="8 9">
    <name type="scientific">Ruminococcus albus</name>
    <dbReference type="NCBI Taxonomy" id="1264"/>
    <lineage>
        <taxon>Bacteria</taxon>
        <taxon>Bacillati</taxon>
        <taxon>Bacillota</taxon>
        <taxon>Clostridia</taxon>
        <taxon>Eubacteriales</taxon>
        <taxon>Oscillospiraceae</taxon>
        <taxon>Ruminococcus</taxon>
    </lineage>
</organism>
<dbReference type="EMBL" id="FOKQ01000006">
    <property type="protein sequence ID" value="SFC04621.1"/>
    <property type="molecule type" value="Genomic_DNA"/>
</dbReference>
<dbReference type="PANTHER" id="PTHR33692">
    <property type="entry name" value="RIBOSOME MATURATION FACTOR RIMM"/>
    <property type="match status" value="1"/>
</dbReference>
<dbReference type="Pfam" id="PF24986">
    <property type="entry name" value="PRC_RimM"/>
    <property type="match status" value="1"/>
</dbReference>
<dbReference type="GO" id="GO:0005737">
    <property type="term" value="C:cytoplasm"/>
    <property type="evidence" value="ECO:0007669"/>
    <property type="project" value="UniProtKB-SubCell"/>
</dbReference>
<dbReference type="InterPro" id="IPR036976">
    <property type="entry name" value="RimM_N_sf"/>
</dbReference>
<protein>
    <recommendedName>
        <fullName evidence="5">Ribosome maturation factor RimM</fullName>
    </recommendedName>
</protein>
<dbReference type="Proteomes" id="UP000182192">
    <property type="component" value="Unassembled WGS sequence"/>
</dbReference>
<dbReference type="InterPro" id="IPR056792">
    <property type="entry name" value="PRC_RimM"/>
</dbReference>
<evidence type="ECO:0000256" key="4">
    <source>
        <dbReference type="ARBA" id="ARBA00023186"/>
    </source>
</evidence>
<dbReference type="InterPro" id="IPR009000">
    <property type="entry name" value="Transl_B-barrel_sf"/>
</dbReference>
<dbReference type="GO" id="GO:0005840">
    <property type="term" value="C:ribosome"/>
    <property type="evidence" value="ECO:0007669"/>
    <property type="project" value="InterPro"/>
</dbReference>
<comment type="similarity">
    <text evidence="5">Belongs to the RimM family.</text>
</comment>
<keyword evidence="3 5" id="KW-0698">rRNA processing</keyword>
<comment type="domain">
    <text evidence="5">The PRC barrel domain binds ribosomal protein uS19.</text>
</comment>
<gene>
    <name evidence="5" type="primary">rimM</name>
    <name evidence="8" type="ORF">SAMN02910406_01063</name>
</gene>
<dbReference type="Gene3D" id="2.30.30.240">
    <property type="entry name" value="PRC-barrel domain"/>
    <property type="match status" value="1"/>
</dbReference>
<dbReference type="eggNOG" id="COG0806">
    <property type="taxonomic scope" value="Bacteria"/>
</dbReference>
<dbReference type="RefSeq" id="WP_043537889.1">
    <property type="nucleotide sequence ID" value="NZ_FOKQ01000006.1"/>
</dbReference>
<evidence type="ECO:0000256" key="1">
    <source>
        <dbReference type="ARBA" id="ARBA00022490"/>
    </source>
</evidence>
<dbReference type="SUPFAM" id="SSF50447">
    <property type="entry name" value="Translation proteins"/>
    <property type="match status" value="1"/>
</dbReference>
<dbReference type="NCBIfam" id="TIGR02273">
    <property type="entry name" value="16S_RimM"/>
    <property type="match status" value="1"/>
</dbReference>
<evidence type="ECO:0000259" key="7">
    <source>
        <dbReference type="Pfam" id="PF24986"/>
    </source>
</evidence>
<comment type="subunit">
    <text evidence="5">Binds ribosomal protein uS19.</text>
</comment>
<comment type="function">
    <text evidence="5">An accessory protein needed during the final step in the assembly of 30S ribosomal subunit, possibly for assembly of the head region. Essential for efficient processing of 16S rRNA. May be needed both before and after RbfA during the maturation of 16S rRNA. It has affinity for free ribosomal 30S subunits but not for 70S ribosomes.</text>
</comment>
<keyword evidence="1 5" id="KW-0963">Cytoplasm</keyword>
<dbReference type="GO" id="GO:0042274">
    <property type="term" value="P:ribosomal small subunit biogenesis"/>
    <property type="evidence" value="ECO:0007669"/>
    <property type="project" value="UniProtKB-UniRule"/>
</dbReference>
<dbReference type="InterPro" id="IPR011033">
    <property type="entry name" value="PRC_barrel-like_sf"/>
</dbReference>
<evidence type="ECO:0000313" key="8">
    <source>
        <dbReference type="EMBL" id="SFC04621.1"/>
    </source>
</evidence>
<evidence type="ECO:0000256" key="2">
    <source>
        <dbReference type="ARBA" id="ARBA00022517"/>
    </source>
</evidence>
<dbReference type="InterPro" id="IPR011961">
    <property type="entry name" value="RimM"/>
</dbReference>